<proteinExistence type="predicted"/>
<evidence type="ECO:0000259" key="1">
    <source>
        <dbReference type="Pfam" id="PF04865"/>
    </source>
</evidence>
<dbReference type="EMBL" id="CQAZ01000029">
    <property type="protein sequence ID" value="CNI11228.1"/>
    <property type="molecule type" value="Genomic_DNA"/>
</dbReference>
<reference evidence="5" key="3">
    <citation type="submission" date="2015-03" db="EMBL/GenBank/DDBJ databases">
        <authorList>
            <consortium name="Pathogen Informatics"/>
        </authorList>
    </citation>
    <scope>NUCLEOTIDE SEQUENCE [LARGE SCALE GENOMIC DNA]</scope>
    <source>
        <strain evidence="5">A125KOH2</strain>
    </source>
</reference>
<accession>A0A0T9QHF4</accession>
<gene>
    <name evidence="2" type="ORF">ERS008529_03103</name>
    <name evidence="3" type="ORF">ERS137968_04387</name>
</gene>
<name>A0A0T9QHF4_9GAMM</name>
<dbReference type="OrthoDB" id="6103450at2"/>
<protein>
    <submittedName>
        <fullName evidence="2">Phage-like protein</fullName>
    </submittedName>
</protein>
<evidence type="ECO:0000313" key="4">
    <source>
        <dbReference type="Proteomes" id="UP000044625"/>
    </source>
</evidence>
<keyword evidence="4" id="KW-1185">Reference proteome</keyword>
<dbReference type="STRING" id="1288385.ERS137968_04387"/>
<dbReference type="PANTHER" id="PTHR37829">
    <property type="entry name" value="PHAGE-LIKE ELEMENT PBSX PROTEIN XKDT"/>
    <property type="match status" value="1"/>
</dbReference>
<dbReference type="AlphaFoldDB" id="A0A0T9QHF4"/>
<dbReference type="Proteomes" id="UP000045840">
    <property type="component" value="Unassembled WGS sequence"/>
</dbReference>
<dbReference type="Proteomes" id="UP000044625">
    <property type="component" value="Unassembled WGS sequence"/>
</dbReference>
<dbReference type="EMBL" id="CWJL01000038">
    <property type="protein sequence ID" value="CRY69241.1"/>
    <property type="molecule type" value="Genomic_DNA"/>
</dbReference>
<organism evidence="2 5">
    <name type="scientific">Yersinia pekkanenii</name>
    <dbReference type="NCBI Taxonomy" id="1288385"/>
    <lineage>
        <taxon>Bacteria</taxon>
        <taxon>Pseudomonadati</taxon>
        <taxon>Pseudomonadota</taxon>
        <taxon>Gammaproteobacteria</taxon>
        <taxon>Enterobacterales</taxon>
        <taxon>Yersiniaceae</taxon>
        <taxon>Yersinia</taxon>
    </lineage>
</organism>
<evidence type="ECO:0000313" key="2">
    <source>
        <dbReference type="EMBL" id="CNI11228.1"/>
    </source>
</evidence>
<dbReference type="InterPro" id="IPR052399">
    <property type="entry name" value="Phage_Baseplate_Assmbl_Protein"/>
</dbReference>
<dbReference type="Pfam" id="PF04865">
    <property type="entry name" value="Baseplate_J"/>
    <property type="match status" value="1"/>
</dbReference>
<reference evidence="2" key="1">
    <citation type="submission" date="2015-03" db="EMBL/GenBank/DDBJ databases">
        <authorList>
            <person name="Murphy D."/>
        </authorList>
    </citation>
    <scope>NUCLEOTIDE SEQUENCE [LARGE SCALE GENOMIC DNA]</scope>
    <source>
        <strain evidence="2">A125KOH2</strain>
    </source>
</reference>
<feature type="domain" description="Baseplate protein J-like barrel" evidence="1">
    <location>
        <begin position="106"/>
        <end position="193"/>
    </location>
</feature>
<dbReference type="PANTHER" id="PTHR37829:SF3">
    <property type="entry name" value="PROTEIN JAYE-RELATED"/>
    <property type="match status" value="1"/>
</dbReference>
<dbReference type="RefSeq" id="WP_049614045.1">
    <property type="nucleotide sequence ID" value="NZ_CAWMMU010000038.1"/>
</dbReference>
<sequence>MNNRPNPDYKTILADQGMPTTETQVRAEFDKIVADENLVTNTSNMSPFWRLIKAIVTAPVLWLIDALINTVMANLFLATASGAFVDLFAWAVNLSRKEASTAQGVIRFTKDTVGAEITVPADTVIQTERINGAVYKLMTLADTVIPAGVSGALVAVKAESAGSGHNLAPGYFRILPLAISGISSAVNENDWLTTPGANTEQDDDLRDRVRNQFNLPGQYHIDAVYRGLIAGIAGLTTDRIFFLHDAPRGPGTANVYLLLDSGIASQPFIDTVNDYVMSQGNHGHGDDVLCLPLPEVAYDLAVTLYFFDSSNLDDEQRSALLINIRNLIGSAFRENSDYSVQKTWPHSRFSMSRLGEELHDHFAEIESLTFSQGDIISALSVPRLGVLTLESGDE</sequence>
<dbReference type="InterPro" id="IPR006949">
    <property type="entry name" value="Barrel_Baseplate_J-like"/>
</dbReference>
<evidence type="ECO:0000313" key="5">
    <source>
        <dbReference type="Proteomes" id="UP000045840"/>
    </source>
</evidence>
<evidence type="ECO:0000313" key="3">
    <source>
        <dbReference type="EMBL" id="CRY69241.1"/>
    </source>
</evidence>
<reference evidence="3 4" key="2">
    <citation type="submission" date="2015-03" db="EMBL/GenBank/DDBJ databases">
        <authorList>
            <consortium name="Pathogen Informatics"/>
            <person name="Murphy D."/>
        </authorList>
    </citation>
    <scope>NUCLEOTIDE SEQUENCE [LARGE SCALE GENOMIC DNA]</scope>
    <source>
        <strain evidence="4">type strain: CIP110230</strain>
        <strain evidence="3">Type strain: CIP110230</strain>
    </source>
</reference>